<dbReference type="Proteomes" id="UP000198287">
    <property type="component" value="Unassembled WGS sequence"/>
</dbReference>
<evidence type="ECO:0000256" key="1">
    <source>
        <dbReference type="ARBA" id="ARBA00023157"/>
    </source>
</evidence>
<dbReference type="Pfam" id="PF00084">
    <property type="entry name" value="Sushi"/>
    <property type="match status" value="1"/>
</dbReference>
<dbReference type="InterPro" id="IPR035976">
    <property type="entry name" value="Sushi/SCR/CCP_sf"/>
</dbReference>
<keyword evidence="3" id="KW-0472">Membrane</keyword>
<name>A0A226EIF3_FOLCA</name>
<dbReference type="PROSITE" id="PS50923">
    <property type="entry name" value="SUSHI"/>
    <property type="match status" value="1"/>
</dbReference>
<keyword evidence="2" id="KW-0768">Sushi</keyword>
<proteinExistence type="predicted"/>
<evidence type="ECO:0000259" key="4">
    <source>
        <dbReference type="PROSITE" id="PS50923"/>
    </source>
</evidence>
<accession>A0A226EIF3</accession>
<comment type="caution">
    <text evidence="2">Lacks conserved residue(s) required for the propagation of feature annotation.</text>
</comment>
<organism evidence="5 6">
    <name type="scientific">Folsomia candida</name>
    <name type="common">Springtail</name>
    <dbReference type="NCBI Taxonomy" id="158441"/>
    <lineage>
        <taxon>Eukaryota</taxon>
        <taxon>Metazoa</taxon>
        <taxon>Ecdysozoa</taxon>
        <taxon>Arthropoda</taxon>
        <taxon>Hexapoda</taxon>
        <taxon>Collembola</taxon>
        <taxon>Entomobryomorpha</taxon>
        <taxon>Isotomoidea</taxon>
        <taxon>Isotomidae</taxon>
        <taxon>Proisotominae</taxon>
        <taxon>Folsomia</taxon>
    </lineage>
</organism>
<feature type="domain" description="Sushi" evidence="4">
    <location>
        <begin position="104"/>
        <end position="163"/>
    </location>
</feature>
<protein>
    <submittedName>
        <fullName evidence="5">Sushi, von Willebrand factor type A, EGF and pentraxin domain-containing protein 1</fullName>
    </submittedName>
</protein>
<dbReference type="CDD" id="cd00033">
    <property type="entry name" value="CCP"/>
    <property type="match status" value="1"/>
</dbReference>
<evidence type="ECO:0000313" key="6">
    <source>
        <dbReference type="Proteomes" id="UP000198287"/>
    </source>
</evidence>
<evidence type="ECO:0000256" key="2">
    <source>
        <dbReference type="PROSITE-ProRule" id="PRU00302"/>
    </source>
</evidence>
<dbReference type="SUPFAM" id="SSF57535">
    <property type="entry name" value="Complement control module/SCR domain"/>
    <property type="match status" value="1"/>
</dbReference>
<dbReference type="OrthoDB" id="6107927at2759"/>
<gene>
    <name evidence="5" type="ORF">Fcan01_08362</name>
</gene>
<sequence length="471" mass="51527">MHLPRSLPQLQTLGNGEPNFVNPYLSGNSELYGQNRLLQQLPSRLDNRNTIMDPSLFGRAKPKCNKRIRIANGVSRFRDKGSLVRLLGTTIAVCLRDQWSEPPPICVRPGCRRVLAPQNGVTRLSFSGAVADFLCKDGHVLEGSPVVYCDGQRWNDTEPICAPIHPLTTTTAAYWEWPQPKPLNDSEIQLSSDEQLESWDYNNPSTTIGWSTSKTTENPDLGKEISDTSLPISHQPTTTFPDFLPVRITETTATPSSVSNSTVSQSILPSYGAVSNANLTTTKLISDSTTVASLPNTEPATLPTTTLSDSTTETALISDAIIITTTEIVKTSSSTESNLPSVEVTVTEENWEPFPDNTFDKFDKELGVGSYETRDQIPEFIQPISPHKLDDDHDDHYTKLATISVVGGIVLGALGTLLLVGGVATYCWRKNIGIARPHAGDIDGRTLSGSDANDDFMWVDSNSRGHRMSRL</sequence>
<dbReference type="SMART" id="SM00032">
    <property type="entry name" value="CCP"/>
    <property type="match status" value="2"/>
</dbReference>
<dbReference type="OMA" id="SAHDAND"/>
<comment type="caution">
    <text evidence="5">The sequence shown here is derived from an EMBL/GenBank/DDBJ whole genome shotgun (WGS) entry which is preliminary data.</text>
</comment>
<keyword evidence="1 2" id="KW-1015">Disulfide bond</keyword>
<dbReference type="InterPro" id="IPR000436">
    <property type="entry name" value="Sushi_SCR_CCP_dom"/>
</dbReference>
<dbReference type="Gene3D" id="2.10.70.10">
    <property type="entry name" value="Complement Module, domain 1"/>
    <property type="match status" value="1"/>
</dbReference>
<feature type="disulfide bond" evidence="2">
    <location>
        <begin position="106"/>
        <end position="149"/>
    </location>
</feature>
<feature type="transmembrane region" description="Helical" evidence="3">
    <location>
        <begin position="405"/>
        <end position="428"/>
    </location>
</feature>
<evidence type="ECO:0000313" key="5">
    <source>
        <dbReference type="EMBL" id="OXA56998.1"/>
    </source>
</evidence>
<dbReference type="AlphaFoldDB" id="A0A226EIF3"/>
<keyword evidence="3" id="KW-1133">Transmembrane helix</keyword>
<reference evidence="5 6" key="1">
    <citation type="submission" date="2015-12" db="EMBL/GenBank/DDBJ databases">
        <title>The genome of Folsomia candida.</title>
        <authorList>
            <person name="Faddeeva A."/>
            <person name="Derks M.F."/>
            <person name="Anvar Y."/>
            <person name="Smit S."/>
            <person name="Van Straalen N."/>
            <person name="Roelofs D."/>
        </authorList>
    </citation>
    <scope>NUCLEOTIDE SEQUENCE [LARGE SCALE GENOMIC DNA]</scope>
    <source>
        <strain evidence="5 6">VU population</strain>
        <tissue evidence="5">Whole body</tissue>
    </source>
</reference>
<dbReference type="EMBL" id="LNIX01000003">
    <property type="protein sequence ID" value="OXA56998.1"/>
    <property type="molecule type" value="Genomic_DNA"/>
</dbReference>
<evidence type="ECO:0000256" key="3">
    <source>
        <dbReference type="SAM" id="Phobius"/>
    </source>
</evidence>
<keyword evidence="3" id="KW-0812">Transmembrane</keyword>
<keyword evidence="6" id="KW-1185">Reference proteome</keyword>